<gene>
    <name evidence="2" type="ORF">PCOR1329_LOCUS26011</name>
</gene>
<keyword evidence="3" id="KW-1185">Reference proteome</keyword>
<dbReference type="EMBL" id="CAUYUJ010009178">
    <property type="protein sequence ID" value="CAK0826049.1"/>
    <property type="molecule type" value="Genomic_DNA"/>
</dbReference>
<reference evidence="2" key="1">
    <citation type="submission" date="2023-10" db="EMBL/GenBank/DDBJ databases">
        <authorList>
            <person name="Chen Y."/>
            <person name="Shah S."/>
            <person name="Dougan E. K."/>
            <person name="Thang M."/>
            <person name="Chan C."/>
        </authorList>
    </citation>
    <scope>NUCLEOTIDE SEQUENCE [LARGE SCALE GENOMIC DNA]</scope>
</reference>
<organism evidence="2 3">
    <name type="scientific">Prorocentrum cordatum</name>
    <dbReference type="NCBI Taxonomy" id="2364126"/>
    <lineage>
        <taxon>Eukaryota</taxon>
        <taxon>Sar</taxon>
        <taxon>Alveolata</taxon>
        <taxon>Dinophyceae</taxon>
        <taxon>Prorocentrales</taxon>
        <taxon>Prorocentraceae</taxon>
        <taxon>Prorocentrum</taxon>
    </lineage>
</organism>
<feature type="non-terminal residue" evidence="2">
    <location>
        <position position="1"/>
    </location>
</feature>
<dbReference type="Proteomes" id="UP001189429">
    <property type="component" value="Unassembled WGS sequence"/>
</dbReference>
<protein>
    <submittedName>
        <fullName evidence="2">Uncharacterized protein</fullName>
    </submittedName>
</protein>
<proteinExistence type="predicted"/>
<accession>A0ABN9S4F7</accession>
<sequence length="88" mass="9294">ERAGTSDHGQPRGGRPAVVQGAGLLADPHVPKPGVERGADCLQAGEGRGEPLECDPDRHRVEAVARVPAEAARDHEHGNIERAVEVPR</sequence>
<evidence type="ECO:0000256" key="1">
    <source>
        <dbReference type="SAM" id="MobiDB-lite"/>
    </source>
</evidence>
<evidence type="ECO:0000313" key="3">
    <source>
        <dbReference type="Proteomes" id="UP001189429"/>
    </source>
</evidence>
<comment type="caution">
    <text evidence="2">The sequence shown here is derived from an EMBL/GenBank/DDBJ whole genome shotgun (WGS) entry which is preliminary data.</text>
</comment>
<feature type="region of interest" description="Disordered" evidence="1">
    <location>
        <begin position="25"/>
        <end position="55"/>
    </location>
</feature>
<evidence type="ECO:0000313" key="2">
    <source>
        <dbReference type="EMBL" id="CAK0826049.1"/>
    </source>
</evidence>
<feature type="non-terminal residue" evidence="2">
    <location>
        <position position="88"/>
    </location>
</feature>
<name>A0ABN9S4F7_9DINO</name>